<evidence type="ECO:0000256" key="1">
    <source>
        <dbReference type="SAM" id="Phobius"/>
    </source>
</evidence>
<keyword evidence="3" id="KW-1185">Reference proteome</keyword>
<protein>
    <submittedName>
        <fullName evidence="2">Uncharacterized protein</fullName>
    </submittedName>
</protein>
<dbReference type="EMBL" id="JAUCBP010000013">
    <property type="protein sequence ID" value="MDM7862295.1"/>
    <property type="molecule type" value="Genomic_DNA"/>
</dbReference>
<sequence length="132" mass="14348">MKTPFLKFLLVAEFALAFWIPVVAMAFGLFGTQMAIASMFSGSFSSLFIPLLTIGGAMGFWGISKLLAASLTTDITLPPKGRLIFYLVCGCFAAIPLPYLFFSNSVLFSVFSVLPFIVTVQLVILHRGYFAG</sequence>
<accession>A0ABT7T1H6</accession>
<keyword evidence="1" id="KW-1133">Transmembrane helix</keyword>
<name>A0ABT7T1H6_9ALTE</name>
<feature type="transmembrane region" description="Helical" evidence="1">
    <location>
        <begin position="83"/>
        <end position="101"/>
    </location>
</feature>
<organism evidence="2 3">
    <name type="scientific">Alteromonas arenosi</name>
    <dbReference type="NCBI Taxonomy" id="3055817"/>
    <lineage>
        <taxon>Bacteria</taxon>
        <taxon>Pseudomonadati</taxon>
        <taxon>Pseudomonadota</taxon>
        <taxon>Gammaproteobacteria</taxon>
        <taxon>Alteromonadales</taxon>
        <taxon>Alteromonadaceae</taxon>
        <taxon>Alteromonas/Salinimonas group</taxon>
        <taxon>Alteromonas</taxon>
    </lineage>
</organism>
<proteinExistence type="predicted"/>
<feature type="transmembrane region" description="Helical" evidence="1">
    <location>
        <begin position="47"/>
        <end position="71"/>
    </location>
</feature>
<dbReference type="Proteomes" id="UP001234343">
    <property type="component" value="Unassembled WGS sequence"/>
</dbReference>
<dbReference type="RefSeq" id="WP_289367201.1">
    <property type="nucleotide sequence ID" value="NZ_JAUCBP010000013.1"/>
</dbReference>
<evidence type="ECO:0000313" key="3">
    <source>
        <dbReference type="Proteomes" id="UP001234343"/>
    </source>
</evidence>
<comment type="caution">
    <text evidence="2">The sequence shown here is derived from an EMBL/GenBank/DDBJ whole genome shotgun (WGS) entry which is preliminary data.</text>
</comment>
<keyword evidence="1" id="KW-0812">Transmembrane</keyword>
<feature type="transmembrane region" description="Helical" evidence="1">
    <location>
        <begin position="107"/>
        <end position="125"/>
    </location>
</feature>
<gene>
    <name evidence="2" type="ORF">QTP81_16935</name>
</gene>
<reference evidence="2 3" key="1">
    <citation type="submission" date="2023-06" db="EMBL/GenBank/DDBJ databases">
        <title>Alteromonas sp. ASW11-36 isolated from intertidal sand.</title>
        <authorList>
            <person name="Li Y."/>
        </authorList>
    </citation>
    <scope>NUCLEOTIDE SEQUENCE [LARGE SCALE GENOMIC DNA]</scope>
    <source>
        <strain evidence="2 3">ASW11-36</strain>
    </source>
</reference>
<evidence type="ECO:0000313" key="2">
    <source>
        <dbReference type="EMBL" id="MDM7862295.1"/>
    </source>
</evidence>
<keyword evidence="1" id="KW-0472">Membrane</keyword>